<keyword evidence="6" id="KW-0175">Coiled coil</keyword>
<dbReference type="InterPro" id="IPR003594">
    <property type="entry name" value="HATPase_dom"/>
</dbReference>
<evidence type="ECO:0000256" key="6">
    <source>
        <dbReference type="SAM" id="Coils"/>
    </source>
</evidence>
<evidence type="ECO:0000256" key="2">
    <source>
        <dbReference type="ARBA" id="ARBA00012438"/>
    </source>
</evidence>
<dbReference type="EMBL" id="LAZR01002387">
    <property type="protein sequence ID" value="KKN30709.1"/>
    <property type="molecule type" value="Genomic_DNA"/>
</dbReference>
<keyword evidence="3" id="KW-0597">Phosphoprotein</keyword>
<dbReference type="PROSITE" id="PS50109">
    <property type="entry name" value="HIS_KIN"/>
    <property type="match status" value="1"/>
</dbReference>
<evidence type="ECO:0000256" key="3">
    <source>
        <dbReference type="ARBA" id="ARBA00022553"/>
    </source>
</evidence>
<organism evidence="10">
    <name type="scientific">marine sediment metagenome</name>
    <dbReference type="NCBI Taxonomy" id="412755"/>
    <lineage>
        <taxon>unclassified sequences</taxon>
        <taxon>metagenomes</taxon>
        <taxon>ecological metagenomes</taxon>
    </lineage>
</organism>
<dbReference type="GO" id="GO:0000155">
    <property type="term" value="F:phosphorelay sensor kinase activity"/>
    <property type="evidence" value="ECO:0007669"/>
    <property type="project" value="InterPro"/>
</dbReference>
<dbReference type="Pfam" id="PF02518">
    <property type="entry name" value="HATPase_c"/>
    <property type="match status" value="1"/>
</dbReference>
<dbReference type="InterPro" id="IPR050482">
    <property type="entry name" value="Sensor_HK_TwoCompSys"/>
</dbReference>
<gene>
    <name evidence="10" type="ORF">LCGC14_0831390</name>
</gene>
<accession>A0A0F9PKI4</accession>
<evidence type="ECO:0000256" key="4">
    <source>
        <dbReference type="ARBA" id="ARBA00022679"/>
    </source>
</evidence>
<dbReference type="Gene3D" id="3.30.565.10">
    <property type="entry name" value="Histidine kinase-like ATPase, C-terminal domain"/>
    <property type="match status" value="1"/>
</dbReference>
<dbReference type="GO" id="GO:0016020">
    <property type="term" value="C:membrane"/>
    <property type="evidence" value="ECO:0007669"/>
    <property type="project" value="InterPro"/>
</dbReference>
<keyword evidence="4" id="KW-0808">Transferase</keyword>
<keyword evidence="7" id="KW-0472">Membrane</keyword>
<dbReference type="EC" id="2.7.13.3" evidence="2"/>
<evidence type="ECO:0000256" key="7">
    <source>
        <dbReference type="SAM" id="Phobius"/>
    </source>
</evidence>
<comment type="caution">
    <text evidence="10">The sequence shown here is derived from an EMBL/GenBank/DDBJ whole genome shotgun (WGS) entry which is preliminary data.</text>
</comment>
<evidence type="ECO:0000256" key="5">
    <source>
        <dbReference type="ARBA" id="ARBA00022777"/>
    </source>
</evidence>
<dbReference type="PROSITE" id="PS50885">
    <property type="entry name" value="HAMP"/>
    <property type="match status" value="1"/>
</dbReference>
<keyword evidence="7" id="KW-0812">Transmembrane</keyword>
<reference evidence="10" key="1">
    <citation type="journal article" date="2015" name="Nature">
        <title>Complex archaea that bridge the gap between prokaryotes and eukaryotes.</title>
        <authorList>
            <person name="Spang A."/>
            <person name="Saw J.H."/>
            <person name="Jorgensen S.L."/>
            <person name="Zaremba-Niedzwiedzka K."/>
            <person name="Martijn J."/>
            <person name="Lind A.E."/>
            <person name="van Eijk R."/>
            <person name="Schleper C."/>
            <person name="Guy L."/>
            <person name="Ettema T.J."/>
        </authorList>
    </citation>
    <scope>NUCLEOTIDE SEQUENCE</scope>
</reference>
<dbReference type="PANTHER" id="PTHR24421">
    <property type="entry name" value="NITRATE/NITRITE SENSOR PROTEIN NARX-RELATED"/>
    <property type="match status" value="1"/>
</dbReference>
<evidence type="ECO:0000256" key="1">
    <source>
        <dbReference type="ARBA" id="ARBA00000085"/>
    </source>
</evidence>
<dbReference type="GO" id="GO:0046983">
    <property type="term" value="F:protein dimerization activity"/>
    <property type="evidence" value="ECO:0007669"/>
    <property type="project" value="InterPro"/>
</dbReference>
<feature type="coiled-coil region" evidence="6">
    <location>
        <begin position="28"/>
        <end position="55"/>
    </location>
</feature>
<protein>
    <recommendedName>
        <fullName evidence="2">histidine kinase</fullName>
        <ecNumber evidence="2">2.7.13.3</ecNumber>
    </recommendedName>
</protein>
<feature type="transmembrane region" description="Helical" evidence="7">
    <location>
        <begin position="7"/>
        <end position="27"/>
    </location>
</feature>
<feature type="domain" description="Histidine kinase" evidence="8">
    <location>
        <begin position="254"/>
        <end position="447"/>
    </location>
</feature>
<proteinExistence type="predicted"/>
<evidence type="ECO:0000313" key="10">
    <source>
        <dbReference type="EMBL" id="KKN30709.1"/>
    </source>
</evidence>
<dbReference type="InterPro" id="IPR003660">
    <property type="entry name" value="HAMP_dom"/>
</dbReference>
<dbReference type="InterPro" id="IPR005467">
    <property type="entry name" value="His_kinase_dom"/>
</dbReference>
<feature type="domain" description="HAMP" evidence="9">
    <location>
        <begin position="179"/>
        <end position="231"/>
    </location>
</feature>
<evidence type="ECO:0000259" key="8">
    <source>
        <dbReference type="PROSITE" id="PS50109"/>
    </source>
</evidence>
<dbReference type="CDD" id="cd16917">
    <property type="entry name" value="HATPase_UhpB-NarQ-NarX-like"/>
    <property type="match status" value="1"/>
</dbReference>
<dbReference type="InterPro" id="IPR036890">
    <property type="entry name" value="HATPase_C_sf"/>
</dbReference>
<name>A0A0F9PKI4_9ZZZZ</name>
<feature type="transmembrane region" description="Helical" evidence="7">
    <location>
        <begin position="158"/>
        <end position="178"/>
    </location>
</feature>
<keyword evidence="7" id="KW-1133">Transmembrane helix</keyword>
<keyword evidence="5" id="KW-0418">Kinase</keyword>
<evidence type="ECO:0000259" key="9">
    <source>
        <dbReference type="PROSITE" id="PS50885"/>
    </source>
</evidence>
<dbReference type="SUPFAM" id="SSF55874">
    <property type="entry name" value="ATPase domain of HSP90 chaperone/DNA topoisomerase II/histidine kinase"/>
    <property type="match status" value="1"/>
</dbReference>
<comment type="catalytic activity">
    <reaction evidence="1">
        <text>ATP + protein L-histidine = ADP + protein N-phospho-L-histidine.</text>
        <dbReference type="EC" id="2.7.13.3"/>
    </reaction>
</comment>
<dbReference type="AlphaFoldDB" id="A0A0F9PKI4"/>
<dbReference type="Gene3D" id="1.20.5.1930">
    <property type="match status" value="1"/>
</dbReference>
<dbReference type="PANTHER" id="PTHR24421:SF58">
    <property type="entry name" value="SIGNAL TRANSDUCTION HISTIDINE-PROTEIN KINASE_PHOSPHATASE UHPB"/>
    <property type="match status" value="1"/>
</dbReference>
<sequence>MNLQLQLFFRILLVALVCLIASAWYLLNQSNQQAINEAEKTASRIESQMKQQLIQMFQRYEMSRSFPDANLWGGIDTVPGSCVQFLSRTQSRQRSLCNAGENSDKDYPEWFGHFYNQFFDPAVEIKRSVSFNAMKYGTVLVTLNRQIETARVWHTLQAMLKLLIVTISSLCLLVFITINRMLRPASTIVSGLEKMRSGDLVTRLPDFDIAEWRKTSQAINALADTQQQTLADNSRLSLKLINIQEEERRYISRELHDEFGQCLAGINAVTTSLSQTAREDSPALIDDIARIRRITTHMMDSLRSMLTHLRPIEVDELGLTLSLEQLIKGWQQRGTSPKYHLHIEANLDELAPPMTLHIYRIVQECLTNIAKHAQAKHAEISLTQTQHNQIEVLIKDDGNANVQNFSIGNGLGLLGIHERVAALGGQISLDNKPEGGLIVSILLPIDTEEEMK</sequence>
<dbReference type="Pfam" id="PF07730">
    <property type="entry name" value="HisKA_3"/>
    <property type="match status" value="1"/>
</dbReference>
<dbReference type="InterPro" id="IPR011712">
    <property type="entry name" value="Sig_transdc_His_kin_sub3_dim/P"/>
</dbReference>